<evidence type="ECO:0000313" key="10">
    <source>
        <dbReference type="EMBL" id="CAK0786646.1"/>
    </source>
</evidence>
<evidence type="ECO:0000256" key="8">
    <source>
        <dbReference type="RuleBase" id="RU361177"/>
    </source>
</evidence>
<evidence type="ECO:0000313" key="11">
    <source>
        <dbReference type="Proteomes" id="UP001314263"/>
    </source>
</evidence>
<dbReference type="GO" id="GO:0050660">
    <property type="term" value="F:flavin adenine dinucleotide binding"/>
    <property type="evidence" value="ECO:0007669"/>
    <property type="project" value="InterPro"/>
</dbReference>
<dbReference type="InterPro" id="IPR020946">
    <property type="entry name" value="Flavin_mOase-like"/>
</dbReference>
<evidence type="ECO:0000256" key="9">
    <source>
        <dbReference type="SAM" id="MobiDB-lite"/>
    </source>
</evidence>
<organism evidence="10 11">
    <name type="scientific">Coccomyxa viridis</name>
    <dbReference type="NCBI Taxonomy" id="1274662"/>
    <lineage>
        <taxon>Eukaryota</taxon>
        <taxon>Viridiplantae</taxon>
        <taxon>Chlorophyta</taxon>
        <taxon>core chlorophytes</taxon>
        <taxon>Trebouxiophyceae</taxon>
        <taxon>Trebouxiophyceae incertae sedis</taxon>
        <taxon>Coccomyxaceae</taxon>
        <taxon>Coccomyxa</taxon>
    </lineage>
</organism>
<dbReference type="GO" id="GO:0004499">
    <property type="term" value="F:N,N-dimethylaniline monooxygenase activity"/>
    <property type="evidence" value="ECO:0007669"/>
    <property type="project" value="InterPro"/>
</dbReference>
<sequence length="521" mass="58717">MTESGRALNVAVIGAGAAGLVAARELQREGHSVQVYENSPGLGGIWNYQEEIEDDLLGRDPHRHIVHSSLYASLRVNLPREIMSYTDFPFIPEAMAGRSKDARRFPHHTEVLAYLEAFADQFDLRPLIRFDTQVVRLEQSMQPHNHAEHEQDRDCSGQTQVPKRQTVQAGWRVISEPASSAERQEGHAKQTEEEFEAVVVAIGNYHEPNLPDIAGMDAFPGLQLHCHNFRHNEPFRDQRVLVVGASYSGIELANHVADVAQRVFHSARTWGSNNDPEQTKPNLERVPMLTHLSPDASASFGDGQSISNIDSVIYCTGYQYKYRFLEHLNLISTDEMHVHPLYKHIFVPSVAPTLAFIGLLWKSLRNIQFETQVRWVAQVLSGKAILPSEAAMMEDVNGFYTLRAEHGVPLRYTHCQTAGMPVTQWEYNEDLRQACHPPPPPAEQWRVDLHEQSASKILGEPNTFRDAVTPEDEAHFERARAACLQMWQQLQALSSSQHCKRVTEQLAAKHADGALLRACQT</sequence>
<dbReference type="FunFam" id="3.50.50.60:FF:000138">
    <property type="entry name" value="Flavin-containing monooxygenase"/>
    <property type="match status" value="1"/>
</dbReference>
<dbReference type="InterPro" id="IPR050346">
    <property type="entry name" value="FMO-like"/>
</dbReference>
<comment type="cofactor">
    <cofactor evidence="1 8">
        <name>FAD</name>
        <dbReference type="ChEBI" id="CHEBI:57692"/>
    </cofactor>
</comment>
<evidence type="ECO:0000256" key="7">
    <source>
        <dbReference type="ARBA" id="ARBA00023033"/>
    </source>
</evidence>
<proteinExistence type="inferred from homology"/>
<evidence type="ECO:0000256" key="5">
    <source>
        <dbReference type="ARBA" id="ARBA00022857"/>
    </source>
</evidence>
<dbReference type="Pfam" id="PF00743">
    <property type="entry name" value="FMO-like"/>
    <property type="match status" value="2"/>
</dbReference>
<comment type="caution">
    <text evidence="10">The sequence shown here is derived from an EMBL/GenBank/DDBJ whole genome shotgun (WGS) entry which is preliminary data.</text>
</comment>
<dbReference type="AlphaFoldDB" id="A0AAV1IH46"/>
<dbReference type="PRINTS" id="PR00370">
    <property type="entry name" value="FMOXYGENASE"/>
</dbReference>
<keyword evidence="7 8" id="KW-0503">Monooxygenase</keyword>
<dbReference type="Gene3D" id="3.50.50.60">
    <property type="entry name" value="FAD/NAD(P)-binding domain"/>
    <property type="match status" value="2"/>
</dbReference>
<keyword evidence="11" id="KW-1185">Reference proteome</keyword>
<evidence type="ECO:0000256" key="3">
    <source>
        <dbReference type="ARBA" id="ARBA00022630"/>
    </source>
</evidence>
<feature type="region of interest" description="Disordered" evidence="9">
    <location>
        <begin position="142"/>
        <end position="161"/>
    </location>
</feature>
<keyword evidence="4 8" id="KW-0274">FAD</keyword>
<keyword evidence="5" id="KW-0521">NADP</keyword>
<reference evidence="10 11" key="1">
    <citation type="submission" date="2023-10" db="EMBL/GenBank/DDBJ databases">
        <authorList>
            <person name="Maclean D."/>
            <person name="Macfadyen A."/>
        </authorList>
    </citation>
    <scope>NUCLEOTIDE SEQUENCE [LARGE SCALE GENOMIC DNA]</scope>
</reference>
<evidence type="ECO:0000256" key="2">
    <source>
        <dbReference type="ARBA" id="ARBA00009183"/>
    </source>
</evidence>
<keyword evidence="3 8" id="KW-0285">Flavoprotein</keyword>
<feature type="compositionally biased region" description="Basic and acidic residues" evidence="9">
    <location>
        <begin position="145"/>
        <end position="155"/>
    </location>
</feature>
<dbReference type="InterPro" id="IPR036188">
    <property type="entry name" value="FAD/NAD-bd_sf"/>
</dbReference>
<dbReference type="GO" id="GO:0050661">
    <property type="term" value="F:NADP binding"/>
    <property type="evidence" value="ECO:0007669"/>
    <property type="project" value="InterPro"/>
</dbReference>
<name>A0AAV1IH46_9CHLO</name>
<protein>
    <recommendedName>
        <fullName evidence="8">Flavin-containing monooxygenase</fullName>
        <ecNumber evidence="8">1.-.-.-</ecNumber>
    </recommendedName>
</protein>
<evidence type="ECO:0000256" key="1">
    <source>
        <dbReference type="ARBA" id="ARBA00001974"/>
    </source>
</evidence>
<evidence type="ECO:0000256" key="6">
    <source>
        <dbReference type="ARBA" id="ARBA00023002"/>
    </source>
</evidence>
<gene>
    <name evidence="10" type="ORF">CVIRNUC_009860</name>
</gene>
<comment type="similarity">
    <text evidence="2 8">Belongs to the FMO family.</text>
</comment>
<evidence type="ECO:0000256" key="4">
    <source>
        <dbReference type="ARBA" id="ARBA00022827"/>
    </source>
</evidence>
<dbReference type="EC" id="1.-.-.-" evidence="8"/>
<dbReference type="EMBL" id="CAUYUE010000015">
    <property type="protein sequence ID" value="CAK0786646.1"/>
    <property type="molecule type" value="Genomic_DNA"/>
</dbReference>
<dbReference type="SUPFAM" id="SSF51905">
    <property type="entry name" value="FAD/NAD(P)-binding domain"/>
    <property type="match status" value="2"/>
</dbReference>
<accession>A0AAV1IH46</accession>
<dbReference type="Proteomes" id="UP001314263">
    <property type="component" value="Unassembled WGS sequence"/>
</dbReference>
<dbReference type="PANTHER" id="PTHR23023">
    <property type="entry name" value="DIMETHYLANILINE MONOOXYGENASE"/>
    <property type="match status" value="1"/>
</dbReference>
<dbReference type="InterPro" id="IPR000960">
    <property type="entry name" value="Flavin_mOase"/>
</dbReference>
<keyword evidence="6 8" id="KW-0560">Oxidoreductase</keyword>